<dbReference type="HAMAP" id="MF_04147">
    <property type="entry name" value="TERL_T7"/>
    <property type="match status" value="1"/>
</dbReference>
<comment type="caution">
    <text evidence="1">Lacks conserved residue(s) required for the propagation of feature annotation.</text>
</comment>
<keyword evidence="4" id="KW-1185">Reference proteome</keyword>
<keyword evidence="1" id="KW-0067">ATP-binding</keyword>
<dbReference type="EMBL" id="MN857473">
    <property type="protein sequence ID" value="QOC54116.1"/>
    <property type="molecule type" value="Genomic_DNA"/>
</dbReference>
<feature type="binding site" evidence="1">
    <location>
        <position position="511"/>
    </location>
    <ligand>
        <name>Mg(2+)</name>
        <dbReference type="ChEBI" id="CHEBI:18420"/>
        <label>1</label>
        <note>catalytic; for nuclease activity</note>
    </ligand>
</feature>
<dbReference type="SUPFAM" id="SSF52540">
    <property type="entry name" value="P-loop containing nucleoside triphosphate hydrolases"/>
    <property type="match status" value="1"/>
</dbReference>
<keyword evidence="1" id="KW-0231">Viral genome packaging</keyword>
<dbReference type="GO" id="GO:0051276">
    <property type="term" value="P:chromosome organization"/>
    <property type="evidence" value="ECO:0007669"/>
    <property type="project" value="UniProtKB-UniRule"/>
</dbReference>
<proteinExistence type="inferred from homology"/>
<dbReference type="Proteomes" id="UP000827856">
    <property type="component" value="Segment"/>
</dbReference>
<dbReference type="GO" id="GO:0019073">
    <property type="term" value="P:viral DNA genome packaging"/>
    <property type="evidence" value="ECO:0007669"/>
    <property type="project" value="UniProtKB-UniRule"/>
</dbReference>
<dbReference type="InterPro" id="IPR044271">
    <property type="entry name" value="Terminase_large_su_gp19"/>
</dbReference>
<keyword evidence="1" id="KW-0378">Hydrolase</keyword>
<feature type="region of interest" description="Nuclease activity" evidence="1">
    <location>
        <begin position="344"/>
        <end position="429"/>
    </location>
</feature>
<gene>
    <name evidence="3" type="primary">S2B_gp002c</name>
</gene>
<organism evidence="3 4">
    <name type="scientific">Caulobacter phage S2B</name>
    <dbReference type="NCBI Taxonomy" id="2759120"/>
    <lineage>
        <taxon>Viruses</taxon>
        <taxon>Duplodnaviria</taxon>
        <taxon>Heunggongvirae</taxon>
        <taxon>Uroviricota</taxon>
        <taxon>Caudoviricetes</taxon>
        <taxon>Autographivirales</taxon>
        <taxon>Autographivirales incertae sedis</taxon>
        <taxon>Sumtervirus</taxon>
        <taxon>Sumtervirus S2B</taxon>
    </lineage>
</organism>
<feature type="binding site" evidence="1">
    <location>
        <position position="364"/>
    </location>
    <ligand>
        <name>Mg(2+)</name>
        <dbReference type="ChEBI" id="CHEBI:18420"/>
        <label>2</label>
        <note>catalytic; for nuclease activity</note>
    </ligand>
</feature>
<comment type="subunit">
    <text evidence="1">Homopentamer. Interacts with the terminase small subunit; the active complex is probably heterooligomeric. Interacts with the portal protein.</text>
</comment>
<keyword evidence="1" id="KW-0540">Nuclease</keyword>
<evidence type="ECO:0000313" key="4">
    <source>
        <dbReference type="Proteomes" id="UP000827856"/>
    </source>
</evidence>
<keyword evidence="1" id="KW-0255">Endonuclease</keyword>
<keyword evidence="1" id="KW-0479">Metal-binding</keyword>
<dbReference type="GO" id="GO:0004519">
    <property type="term" value="F:endonuclease activity"/>
    <property type="evidence" value="ECO:0007669"/>
    <property type="project" value="UniProtKB-UniRule"/>
</dbReference>
<dbReference type="InterPro" id="IPR047987">
    <property type="entry name" value="Gp19-like_virus"/>
</dbReference>
<name>A0AAE7SY06_9CAUD</name>
<accession>A0AAE7SY06</accession>
<dbReference type="EC" id="3.6.4.-" evidence="1"/>
<comment type="function">
    <text evidence="1">The terminase large subunit acts as an ATP driven molecular motor necessary for viral DNA translocation into empty capsids and as an endonuclease that cuts the viral genome at a unique and precise dsDNA sequence to initiate and to end a packaging reaction. The terminase lies at a unique vertex of the procapsid and is composed of two subunits, a small terminase subunit involved in viral DNA recognition (packaging sequence), and a large terminase subunit possessing endonucleolytic and ATPase activities. Both terminase subunits heterooligomerize and are docked on the portal protein to form the packaging machine. The terminase large subunit exhibits endonuclease activity and cleaves the viral genome concatemer. Once the DNA is packaged, the terminase detaches from the portal and gets replaced by the tail to finish maturation of the virion.</text>
</comment>
<comment type="domain">
    <text evidence="1">The ATPase region is in the N-terminus, whereas the nuclease region is in the central part. The C-terminus is involved in prohead binding.</text>
</comment>
<dbReference type="GO" id="GO:0016887">
    <property type="term" value="F:ATP hydrolysis activity"/>
    <property type="evidence" value="ECO:0007669"/>
    <property type="project" value="InterPro"/>
</dbReference>
<sequence>MLSSKDILQNDFLKFVWYVWTRVLSLPKPTRIQLDIADYLATGPRRRFIQAFRGIGKTFLTAAYVVWRLWKNPQLKIMIVSANETFATEIATFVKLLIEADPLWAELKPRVGQRSSALAFDVGGALETPDKSPSVKAVGITGQLTGSRADILISDDVEVPKNSETETMREKLEAKTGEYTAILKTTDDAEIIYLGTPQSQESIYRRLPEKGYGVRIWPARYPLAEKLAAYLGFLAPMLMADIESDPTLMKPEASSLGGKPTDPERFTEVQLMEREVEYRQAPFLLQYMLDTSLSDANRYPLKTRDLIVMDVHPRIAPVRLAWAGGRENVLADLVNVGFDGDRFCKPMFISPDFVEYSGSVMHIDPSGRGKDETGYVVTKFLNGQIYVRRWGGFAEGYSDKTLQGLAQIASEEGVHKVVVESNFGDGMFARLLEPVLARTHPCAVEEVRSSGQKELRMLGALQPVMAQHRLVMDTKVVERDLAHPELVKRGLYQLTHLTAQRGALKHDDRIDVLSLGVAYWTQYLNADQHKAQEAYDRKQNEKWEKQFFAGTILGETMGKTRARRGVGRRR</sequence>
<keyword evidence="1" id="KW-0460">Magnesium</keyword>
<feature type="short sequence motif" description="Walker A motif" evidence="1">
    <location>
        <begin position="51"/>
        <end position="58"/>
    </location>
</feature>
<dbReference type="NCBIfam" id="NF033889">
    <property type="entry name" value="termin_lrg_T7"/>
    <property type="match status" value="1"/>
</dbReference>
<dbReference type="InterPro" id="IPR054762">
    <property type="entry name" value="Gp19_RNaseH-like"/>
</dbReference>
<dbReference type="GO" id="GO:0005524">
    <property type="term" value="F:ATP binding"/>
    <property type="evidence" value="ECO:0007669"/>
    <property type="project" value="UniProtKB-KW"/>
</dbReference>
<reference evidence="3" key="1">
    <citation type="submission" date="2019-12" db="EMBL/GenBank/DDBJ databases">
        <title>S2B, a lysogenic bacteriophage that infects Caulobacter crescentus.</title>
        <authorList>
            <person name="Ely B."/>
            <person name="Berrios L."/>
            <person name="Thomas Q."/>
        </authorList>
    </citation>
    <scope>NUCLEOTIDE SEQUENCE</scope>
</reference>
<dbReference type="EC" id="3.1.21.-" evidence="1"/>
<dbReference type="Pfam" id="PF22530">
    <property type="entry name" value="Terminase-T7_RNaseH-like"/>
    <property type="match status" value="1"/>
</dbReference>
<evidence type="ECO:0000259" key="2">
    <source>
        <dbReference type="Pfam" id="PF22530"/>
    </source>
</evidence>
<feature type="domain" description="Terminase large subunit ribonuclease H-like" evidence="2">
    <location>
        <begin position="363"/>
        <end position="470"/>
    </location>
</feature>
<dbReference type="InterPro" id="IPR027417">
    <property type="entry name" value="P-loop_NTPase"/>
</dbReference>
<keyword evidence="1" id="KW-0547">Nucleotide-binding</keyword>
<comment type="cofactor">
    <cofactor evidence="1">
        <name>Mg(2+)</name>
        <dbReference type="ChEBI" id="CHEBI:18420"/>
    </cofactor>
</comment>
<keyword evidence="1" id="KW-1188">Viral release from host cell</keyword>
<feature type="binding site" evidence="1">
    <location>
        <position position="420"/>
    </location>
    <ligand>
        <name>Mg(2+)</name>
        <dbReference type="ChEBI" id="CHEBI:18420"/>
        <label>2</label>
        <note>catalytic; for nuclease activity</note>
    </ligand>
</feature>
<dbReference type="Gene3D" id="3.40.50.300">
    <property type="entry name" value="P-loop containing nucleotide triphosphate hydrolases"/>
    <property type="match status" value="1"/>
</dbReference>
<evidence type="ECO:0000313" key="3">
    <source>
        <dbReference type="EMBL" id="QOC54116.1"/>
    </source>
</evidence>
<dbReference type="GO" id="GO:0098009">
    <property type="term" value="C:viral terminase, large subunit"/>
    <property type="evidence" value="ECO:0007669"/>
    <property type="project" value="UniProtKB-UniRule"/>
</dbReference>
<comment type="similarity">
    <text evidence="1">Belongs to the Teseptimavirus large terminase family.</text>
</comment>
<evidence type="ECO:0000256" key="1">
    <source>
        <dbReference type="HAMAP-Rule" id="MF_04147"/>
    </source>
</evidence>
<protein>
    <recommendedName>
        <fullName evidence="1">Terminase, large subunit</fullName>
    </recommendedName>
    <alternativeName>
        <fullName evidence="1">DNA-packaging protein</fullName>
    </alternativeName>
    <domain>
        <recommendedName>
            <fullName evidence="1">ATPase</fullName>
            <ecNumber evidence="1">3.6.4.-</ecNumber>
        </recommendedName>
    </domain>
    <domain>
        <recommendedName>
            <fullName evidence="1">Endonuclease</fullName>
            <ecNumber evidence="1">3.1.21.-</ecNumber>
        </recommendedName>
    </domain>
</protein>
<feature type="binding site" evidence="1">
    <location>
        <position position="364"/>
    </location>
    <ligand>
        <name>Mg(2+)</name>
        <dbReference type="ChEBI" id="CHEBI:18420"/>
        <label>1</label>
        <note>catalytic; for nuclease activity</note>
    </ligand>
</feature>
<dbReference type="GO" id="GO:0046872">
    <property type="term" value="F:metal ion binding"/>
    <property type="evidence" value="ECO:0007669"/>
    <property type="project" value="UniProtKB-UniRule"/>
</dbReference>